<reference evidence="3" key="1">
    <citation type="submission" date="2017-02" db="UniProtKB">
        <authorList>
            <consortium name="WormBaseParasite"/>
        </authorList>
    </citation>
    <scope>IDENTIFICATION</scope>
</reference>
<dbReference type="AlphaFoldDB" id="A0A0M3JW76"/>
<dbReference type="OrthoDB" id="201362at2759"/>
<organism evidence="3">
    <name type="scientific">Anisakis simplex</name>
    <name type="common">Herring worm</name>
    <dbReference type="NCBI Taxonomy" id="6269"/>
    <lineage>
        <taxon>Eukaryota</taxon>
        <taxon>Metazoa</taxon>
        <taxon>Ecdysozoa</taxon>
        <taxon>Nematoda</taxon>
        <taxon>Chromadorea</taxon>
        <taxon>Rhabditida</taxon>
        <taxon>Spirurina</taxon>
        <taxon>Ascaridomorpha</taxon>
        <taxon>Ascaridoidea</taxon>
        <taxon>Anisakidae</taxon>
        <taxon>Anisakis</taxon>
        <taxon>Anisakis simplex complex</taxon>
    </lineage>
</organism>
<evidence type="ECO:0000313" key="1">
    <source>
        <dbReference type="EMBL" id="VDK46302.1"/>
    </source>
</evidence>
<dbReference type="Proteomes" id="UP000267096">
    <property type="component" value="Unassembled WGS sequence"/>
</dbReference>
<dbReference type="EMBL" id="UYRR01031125">
    <property type="protein sequence ID" value="VDK46302.1"/>
    <property type="molecule type" value="Genomic_DNA"/>
</dbReference>
<evidence type="ECO:0000313" key="2">
    <source>
        <dbReference type="Proteomes" id="UP000267096"/>
    </source>
</evidence>
<keyword evidence="2" id="KW-1185">Reference proteome</keyword>
<accession>A0A0M3JW76</accession>
<sequence length="116" mass="12836">MCSRTKQLNVAKQRVVAMQSVVLKDCILIWVGDHRRVDSLGFAFASRSAILLDDAATMRATFPVDSITSTISKLFPQKQVFFSTDLSTEDNELWSDVVKGIAEDVASNKDFYGIAS</sequence>
<reference evidence="1 2" key="2">
    <citation type="submission" date="2018-11" db="EMBL/GenBank/DDBJ databases">
        <authorList>
            <consortium name="Pathogen Informatics"/>
        </authorList>
    </citation>
    <scope>NUCLEOTIDE SEQUENCE [LARGE SCALE GENOMIC DNA]</scope>
</reference>
<dbReference type="WBParaSite" id="ASIM_0001252201-mRNA-1">
    <property type="protein sequence ID" value="ASIM_0001252201-mRNA-1"/>
    <property type="gene ID" value="ASIM_0001252201"/>
</dbReference>
<evidence type="ECO:0000313" key="3">
    <source>
        <dbReference type="WBParaSite" id="ASIM_0001252201-mRNA-1"/>
    </source>
</evidence>
<proteinExistence type="predicted"/>
<gene>
    <name evidence="1" type="ORF">ASIM_LOCUS11988</name>
</gene>
<protein>
    <submittedName>
        <fullName evidence="3">PH domain-containing protein</fullName>
    </submittedName>
</protein>
<name>A0A0M3JW76_ANISI</name>